<dbReference type="Pfam" id="PF00149">
    <property type="entry name" value="Metallophos"/>
    <property type="match status" value="1"/>
</dbReference>
<dbReference type="Proteomes" id="UP000215256">
    <property type="component" value="Chromosome 1"/>
</dbReference>
<dbReference type="KEGG" id="och:CES85_1717"/>
<accession>A0A248UHE7</accession>
<feature type="domain" description="Calcineurin-like phosphoesterase" evidence="1">
    <location>
        <begin position="1"/>
        <end position="197"/>
    </location>
</feature>
<dbReference type="PANTHER" id="PTHR43143">
    <property type="entry name" value="METALLOPHOSPHOESTERASE, CALCINEURIN SUPERFAMILY"/>
    <property type="match status" value="1"/>
</dbReference>
<dbReference type="InterPro" id="IPR004843">
    <property type="entry name" value="Calcineurin-like_PHP"/>
</dbReference>
<organism evidence="2 3">
    <name type="scientific">Ochrobactrum quorumnocens</name>
    <dbReference type="NCBI Taxonomy" id="271865"/>
    <lineage>
        <taxon>Bacteria</taxon>
        <taxon>Pseudomonadati</taxon>
        <taxon>Pseudomonadota</taxon>
        <taxon>Alphaproteobacteria</taxon>
        <taxon>Hyphomicrobiales</taxon>
        <taxon>Brucellaceae</taxon>
        <taxon>Brucella/Ochrobactrum group</taxon>
        <taxon>Ochrobactrum</taxon>
    </lineage>
</organism>
<dbReference type="PANTHER" id="PTHR43143:SF1">
    <property type="entry name" value="SERINE_THREONINE-PROTEIN PHOSPHATASE CPPED1"/>
    <property type="match status" value="1"/>
</dbReference>
<dbReference type="RefSeq" id="WP_095447936.1">
    <property type="nucleotide sequence ID" value="NZ_CP022604.1"/>
</dbReference>
<gene>
    <name evidence="2" type="ORF">CES85_1717</name>
</gene>
<dbReference type="InterPro" id="IPR051918">
    <property type="entry name" value="STPP_CPPED1"/>
</dbReference>
<dbReference type="AlphaFoldDB" id="A0A248UHE7"/>
<evidence type="ECO:0000259" key="1">
    <source>
        <dbReference type="Pfam" id="PF00149"/>
    </source>
</evidence>
<evidence type="ECO:0000313" key="2">
    <source>
        <dbReference type="EMBL" id="ASV86247.1"/>
    </source>
</evidence>
<dbReference type="SUPFAM" id="SSF56300">
    <property type="entry name" value="Metallo-dependent phosphatases"/>
    <property type="match status" value="1"/>
</dbReference>
<evidence type="ECO:0000313" key="3">
    <source>
        <dbReference type="Proteomes" id="UP000215256"/>
    </source>
</evidence>
<dbReference type="OrthoDB" id="651281at2"/>
<dbReference type="GO" id="GO:0016787">
    <property type="term" value="F:hydrolase activity"/>
    <property type="evidence" value="ECO:0007669"/>
    <property type="project" value="InterPro"/>
</dbReference>
<name>A0A248UHE7_9HYPH</name>
<dbReference type="EMBL" id="CP022604">
    <property type="protein sequence ID" value="ASV86247.1"/>
    <property type="molecule type" value="Genomic_DNA"/>
</dbReference>
<dbReference type="InterPro" id="IPR029052">
    <property type="entry name" value="Metallo-depent_PP-like"/>
</dbReference>
<protein>
    <submittedName>
        <fullName evidence="2">Calcineurin-like phosphoesterase superfamily domain protein</fullName>
    </submittedName>
</protein>
<proteinExistence type="predicted"/>
<reference evidence="2 3" key="1">
    <citation type="submission" date="2017-07" db="EMBL/GenBank/DDBJ databases">
        <title>Phylogenetic study on the rhizospheric bacterium Ochrobactrum sp. A44.</title>
        <authorList>
            <person name="Krzyzanowska D.M."/>
            <person name="Ossowicki A."/>
            <person name="Rajewska M."/>
            <person name="Maciag T."/>
            <person name="Kaczynski Z."/>
            <person name="Czerwicka M."/>
            <person name="Jafra S."/>
        </authorList>
    </citation>
    <scope>NUCLEOTIDE SEQUENCE [LARGE SCALE GENOMIC DNA]</scope>
    <source>
        <strain evidence="2 3">A44</strain>
    </source>
</reference>
<dbReference type="Gene3D" id="3.60.21.10">
    <property type="match status" value="1"/>
</dbReference>
<sequence length="283" mass="31513">MRIVQITDTHLSPTKSHFNSNWSPLVAWVEQQKPDLIIHTGDLTVDGADVEADLIFCRDRIAELPAPVLSLPGNHDIGHLPGSHQPVNLERLERWRTHFGPDYWAKDFGGWRIIGLNSLIIGANSAEEEEQFQWLEAELNHSDGRPVAVFAHKPVFVDAPNEGDTGYWGIRPAPRQRLYDLFSAHNVKLHASGHLHRAWAGTTDGISYIWAPAAAFTVGSIERDLPGERILGAVIHDLDDIAKSEIVHIAELKPYVIDDVMHEVYPHHTGDGKATKVAEEASQ</sequence>